<evidence type="ECO:0000313" key="6">
    <source>
        <dbReference type="Proteomes" id="UP000186165"/>
    </source>
</evidence>
<keyword evidence="3" id="KW-0808">Transferase</keyword>
<evidence type="ECO:0000313" key="3">
    <source>
        <dbReference type="EMBL" id="AOW80403.1"/>
    </source>
</evidence>
<name>A0A1D8S4X8_9EURY</name>
<sequence>MPSDSTRRIRELEDRVESLEALRDTLLEALEATETYAWEWDIESDTVDRHPAFETLFGVDATELEPIFENFIERVHTAYREDVVEAFERAIDEGSSYHVRYPLTLDDEEIWLEGQGEVVLNDDGTPERIVGTTRRIPEPEDT</sequence>
<accession>A0A1D8S4X8</accession>
<dbReference type="Pfam" id="PF08447">
    <property type="entry name" value="PAS_3"/>
    <property type="match status" value="1"/>
</dbReference>
<keyword evidence="6" id="KW-1185">Reference proteome</keyword>
<feature type="region of interest" description="Disordered" evidence="1">
    <location>
        <begin position="123"/>
        <end position="142"/>
    </location>
</feature>
<dbReference type="STRING" id="1873524.HSR6_1296"/>
<dbReference type="GO" id="GO:0016301">
    <property type="term" value="F:kinase activity"/>
    <property type="evidence" value="ECO:0007669"/>
    <property type="project" value="UniProtKB-KW"/>
</dbReference>
<proteinExistence type="predicted"/>
<accession>A0A1J1AC68</accession>
<dbReference type="GeneID" id="30417825"/>
<dbReference type="Proteomes" id="UP000186165">
    <property type="component" value="Chromosome"/>
</dbReference>
<dbReference type="SUPFAM" id="SSF55785">
    <property type="entry name" value="PYP-like sensor domain (PAS domain)"/>
    <property type="match status" value="1"/>
</dbReference>
<dbReference type="KEGG" id="halh:HTSR_1225"/>
<dbReference type="KEGG" id="hhsr:HSR6_1296"/>
<reference evidence="4" key="3">
    <citation type="journal article" date="2017" name="ISME J.">
        <title>Discovery of anaerobic lithoheterotrophic haloarchaea, ubiquitous in hypersaline habitats.</title>
        <authorList>
            <person name="Sorokin D.Y."/>
            <person name="Messina E."/>
            <person name="Smedile F."/>
            <person name="Roman P."/>
            <person name="Damste J.S.S."/>
            <person name="Ciordia S."/>
            <person name="Mena M.C."/>
            <person name="Ferrer M."/>
            <person name="Golyshin P.N."/>
            <person name="Kublanov I.V."/>
            <person name="Samarov N.I."/>
            <person name="Toshchakov S.V."/>
            <person name="La Cono V."/>
            <person name="Yakimov M.M."/>
        </authorList>
    </citation>
    <scope>NUCLEOTIDE SEQUENCE</scope>
    <source>
        <strain evidence="4">HSR6</strain>
    </source>
</reference>
<dbReference type="AlphaFoldDB" id="A0A1D8S4X8"/>
<dbReference type="RefSeq" id="WP_070365093.1">
    <property type="nucleotide sequence ID" value="NZ_CP016070.1"/>
</dbReference>
<dbReference type="OrthoDB" id="3369at2157"/>
<gene>
    <name evidence="4" type="ORF">HSR6_1296</name>
    <name evidence="3" type="ORF">HTSR_1225</name>
</gene>
<dbReference type="Gene3D" id="3.30.450.20">
    <property type="entry name" value="PAS domain"/>
    <property type="match status" value="1"/>
</dbReference>
<feature type="domain" description="PAS fold-3" evidence="2">
    <location>
        <begin position="50"/>
        <end position="132"/>
    </location>
</feature>
<keyword evidence="3" id="KW-0418">Kinase</keyword>
<dbReference type="CDD" id="cd00130">
    <property type="entry name" value="PAS"/>
    <property type="match status" value="1"/>
</dbReference>
<dbReference type="InterPro" id="IPR035965">
    <property type="entry name" value="PAS-like_dom_sf"/>
</dbReference>
<reference evidence="3 5" key="1">
    <citation type="submission" date="2016-06" db="EMBL/GenBank/DDBJ databases">
        <title>Discovery of anaerobic lithoheterotrophic haloarchaeon capable of sulfur respiration by hydrogen and formate.</title>
        <authorList>
            <person name="Sorokin D.Y."/>
            <person name="Kublanov I.V."/>
            <person name="Roman P."/>
            <person name="Sinninghe Damste J.S."/>
            <person name="Golyshin P.N."/>
            <person name="Rojo D."/>
            <person name="Ciordia S."/>
            <person name="Mena Md.C."/>
            <person name="Ferrer M."/>
            <person name="Smedile F."/>
            <person name="Messina E."/>
            <person name="La Cono V."/>
            <person name="Yakimov M.M."/>
        </authorList>
    </citation>
    <scope>NUCLEOTIDE SEQUENCE [LARGE SCALE GENOMIC DNA]</scope>
    <source>
        <strain evidence="3 5">HTSR1</strain>
    </source>
</reference>
<dbReference type="EMBL" id="CP016804">
    <property type="protein sequence ID" value="APE95740.1"/>
    <property type="molecule type" value="Genomic_DNA"/>
</dbReference>
<dbReference type="Proteomes" id="UP000185608">
    <property type="component" value="Chromosome"/>
</dbReference>
<dbReference type="InterPro" id="IPR000014">
    <property type="entry name" value="PAS"/>
</dbReference>
<evidence type="ECO:0000259" key="2">
    <source>
        <dbReference type="Pfam" id="PF08447"/>
    </source>
</evidence>
<evidence type="ECO:0000313" key="4">
    <source>
        <dbReference type="EMBL" id="APE95740.1"/>
    </source>
</evidence>
<reference evidence="6" key="2">
    <citation type="submission" date="2016-08" db="EMBL/GenBank/DDBJ databases">
        <title>Discovery of first anaerobic lithoheterotrophic haloarchae widely represented in hypersaline habitats.</title>
        <authorList>
            <person name="Sorokin D.Y."/>
            <person name="Kublanov I.V."/>
            <person name="Roman P."/>
            <person name="Sinninghe Damste J.S."/>
            <person name="Golyshin P.N."/>
            <person name="Rojo D."/>
            <person name="Ciordia S."/>
            <person name="Mena Md.C."/>
            <person name="Ferrer M."/>
            <person name="Smedile F."/>
            <person name="Messina E."/>
            <person name="La Cono V."/>
            <person name="Yakimov M.M."/>
        </authorList>
    </citation>
    <scope>NUCLEOTIDE SEQUENCE [LARGE SCALE GENOMIC DNA]</scope>
    <source>
        <strain evidence="6">HSR6</strain>
    </source>
</reference>
<organism evidence="3 5">
    <name type="scientific">Halodesulfurarchaeum formicicum</name>
    <dbReference type="NCBI Taxonomy" id="1873524"/>
    <lineage>
        <taxon>Archaea</taxon>
        <taxon>Methanobacteriati</taxon>
        <taxon>Methanobacteriota</taxon>
        <taxon>Stenosarchaea group</taxon>
        <taxon>Halobacteria</taxon>
        <taxon>Halobacteriales</taxon>
        <taxon>Halobacteriaceae</taxon>
        <taxon>Halodesulfurarchaeum</taxon>
    </lineage>
</organism>
<evidence type="ECO:0000256" key="1">
    <source>
        <dbReference type="SAM" id="MobiDB-lite"/>
    </source>
</evidence>
<evidence type="ECO:0000313" key="5">
    <source>
        <dbReference type="Proteomes" id="UP000185608"/>
    </source>
</evidence>
<protein>
    <submittedName>
        <fullName evidence="3">Histidine kinase</fullName>
    </submittedName>
</protein>
<dbReference type="EMBL" id="CP016070">
    <property type="protein sequence ID" value="AOW80403.1"/>
    <property type="molecule type" value="Genomic_DNA"/>
</dbReference>
<dbReference type="InterPro" id="IPR013655">
    <property type="entry name" value="PAS_fold_3"/>
</dbReference>